<dbReference type="EMBL" id="JAUIZM010000008">
    <property type="protein sequence ID" value="KAK1369538.1"/>
    <property type="molecule type" value="Genomic_DNA"/>
</dbReference>
<dbReference type="Pfam" id="PF00646">
    <property type="entry name" value="F-box"/>
    <property type="match status" value="1"/>
</dbReference>
<dbReference type="AlphaFoldDB" id="A0AAD8HNK4"/>
<dbReference type="SUPFAM" id="SSF81383">
    <property type="entry name" value="F-box domain"/>
    <property type="match status" value="1"/>
</dbReference>
<keyword evidence="3" id="KW-1185">Reference proteome</keyword>
<dbReference type="InterPro" id="IPR013187">
    <property type="entry name" value="F-box-assoc_dom_typ3"/>
</dbReference>
<dbReference type="InterPro" id="IPR001810">
    <property type="entry name" value="F-box_dom"/>
</dbReference>
<dbReference type="SMART" id="SM00256">
    <property type="entry name" value="FBOX"/>
    <property type="match status" value="1"/>
</dbReference>
<feature type="domain" description="F-box" evidence="1">
    <location>
        <begin position="51"/>
        <end position="91"/>
    </location>
</feature>
<accession>A0AAD8HNK4</accession>
<organism evidence="2 3">
    <name type="scientific">Heracleum sosnowskyi</name>
    <dbReference type="NCBI Taxonomy" id="360622"/>
    <lineage>
        <taxon>Eukaryota</taxon>
        <taxon>Viridiplantae</taxon>
        <taxon>Streptophyta</taxon>
        <taxon>Embryophyta</taxon>
        <taxon>Tracheophyta</taxon>
        <taxon>Spermatophyta</taxon>
        <taxon>Magnoliopsida</taxon>
        <taxon>eudicotyledons</taxon>
        <taxon>Gunneridae</taxon>
        <taxon>Pentapetalae</taxon>
        <taxon>asterids</taxon>
        <taxon>campanulids</taxon>
        <taxon>Apiales</taxon>
        <taxon>Apiaceae</taxon>
        <taxon>Apioideae</taxon>
        <taxon>apioid superclade</taxon>
        <taxon>Tordylieae</taxon>
        <taxon>Tordyliinae</taxon>
        <taxon>Heracleum</taxon>
    </lineage>
</organism>
<gene>
    <name evidence="2" type="ORF">POM88_035630</name>
</gene>
<reference evidence="2" key="2">
    <citation type="submission" date="2023-05" db="EMBL/GenBank/DDBJ databases">
        <authorList>
            <person name="Schelkunov M.I."/>
        </authorList>
    </citation>
    <scope>NUCLEOTIDE SEQUENCE</scope>
    <source>
        <strain evidence="2">Hsosn_3</strain>
        <tissue evidence="2">Leaf</tissue>
    </source>
</reference>
<dbReference type="Pfam" id="PF08268">
    <property type="entry name" value="FBA_3"/>
    <property type="match status" value="1"/>
</dbReference>
<evidence type="ECO:0000313" key="3">
    <source>
        <dbReference type="Proteomes" id="UP001237642"/>
    </source>
</evidence>
<dbReference type="PANTHER" id="PTHR31111:SF125">
    <property type="entry name" value="F-BOX PROTEIN CPR30-LIKE"/>
    <property type="match status" value="1"/>
</dbReference>
<comment type="caution">
    <text evidence="2">The sequence shown here is derived from an EMBL/GenBank/DDBJ whole genome shotgun (WGS) entry which is preliminary data.</text>
</comment>
<protein>
    <recommendedName>
        <fullName evidence="1">F-box domain-containing protein</fullName>
    </recommendedName>
</protein>
<dbReference type="InterPro" id="IPR036047">
    <property type="entry name" value="F-box-like_dom_sf"/>
</dbReference>
<evidence type="ECO:0000313" key="2">
    <source>
        <dbReference type="EMBL" id="KAK1369538.1"/>
    </source>
</evidence>
<dbReference type="PANTHER" id="PTHR31111">
    <property type="entry name" value="BNAA05G37150D PROTEIN-RELATED"/>
    <property type="match status" value="1"/>
</dbReference>
<sequence>MGVCVFLNSIQKLRKPDNPALNQQRGSMSIVQVFKRTRMDRSIVANDIPYLAEGLISEILSYSEVKPLLVCKSVCKQWYAIIKEDEFVDTHMTRNNGRFHVFKRKGHSLNSDGIKETYKYLTSLNGLLLVERRSSVTKRATHQIRNPSTKETLDIPYPNNIRGGFLLAVTIFLDSSTGSYYLVYVFSDRTCNELLFQRADLGRPGTYPRYSKYFSWRYLSIFNLNEHNKYDFRIITTQAGMLYVLKTLKVRRGKPEIICIDLIQGTDTTCIGPESRSHHRRGFILQLWKEKPTILSLVKDRLSVWVLEDYKKQKWSDEILISLTYLNEYPRLKKVTPLFLHADGEDMLIYKYPSVCYVYKLESKEFCEVDPSTGKTIEVAETLISLKGMRPEKKGCFTEIENAT</sequence>
<name>A0AAD8HNK4_9APIA</name>
<reference evidence="2" key="1">
    <citation type="submission" date="2023-02" db="EMBL/GenBank/DDBJ databases">
        <title>Genome of toxic invasive species Heracleum sosnowskyi carries increased number of genes despite the absence of recent whole-genome duplications.</title>
        <authorList>
            <person name="Schelkunov M."/>
            <person name="Shtratnikova V."/>
            <person name="Makarenko M."/>
            <person name="Klepikova A."/>
            <person name="Omelchenko D."/>
            <person name="Novikova G."/>
            <person name="Obukhova E."/>
            <person name="Bogdanov V."/>
            <person name="Penin A."/>
            <person name="Logacheva M."/>
        </authorList>
    </citation>
    <scope>NUCLEOTIDE SEQUENCE</scope>
    <source>
        <strain evidence="2">Hsosn_3</strain>
        <tissue evidence="2">Leaf</tissue>
    </source>
</reference>
<dbReference type="Proteomes" id="UP001237642">
    <property type="component" value="Unassembled WGS sequence"/>
</dbReference>
<dbReference type="Gene3D" id="1.20.1280.50">
    <property type="match status" value="1"/>
</dbReference>
<evidence type="ECO:0000259" key="1">
    <source>
        <dbReference type="SMART" id="SM00256"/>
    </source>
</evidence>
<proteinExistence type="predicted"/>